<organism evidence="1 2">
    <name type="scientific">Xanthomonas cissicola</name>
    <dbReference type="NCBI Taxonomy" id="86186"/>
    <lineage>
        <taxon>Bacteria</taxon>
        <taxon>Pseudomonadati</taxon>
        <taxon>Pseudomonadota</taxon>
        <taxon>Gammaproteobacteria</taxon>
        <taxon>Lysobacterales</taxon>
        <taxon>Lysobacteraceae</taxon>
        <taxon>Xanthomonas</taxon>
    </lineage>
</organism>
<name>A0ABX3LXV7_9XANT</name>
<keyword evidence="2" id="KW-1185">Reference proteome</keyword>
<protein>
    <submittedName>
        <fullName evidence="1">Uncharacterized protein</fullName>
    </submittedName>
</protein>
<dbReference type="EMBL" id="LOJT01000254">
    <property type="protein sequence ID" value="OOW60850.1"/>
    <property type="molecule type" value="Genomic_DNA"/>
</dbReference>
<accession>A0ABX3LXV7</accession>
<dbReference type="Proteomes" id="UP000190018">
    <property type="component" value="Unassembled WGS sequence"/>
</dbReference>
<reference evidence="1 2" key="1">
    <citation type="submission" date="2015-12" db="EMBL/GenBank/DDBJ databases">
        <authorList>
            <person name="Bansal K."/>
            <person name="Midha S."/>
            <person name="Patil P.B."/>
        </authorList>
    </citation>
    <scope>NUCLEOTIDE SEQUENCE [LARGE SCALE GENOMIC DNA]</scope>
    <source>
        <strain evidence="1 2">LMG21719</strain>
    </source>
</reference>
<gene>
    <name evidence="1" type="ORF">Xant_09150</name>
</gene>
<evidence type="ECO:0000313" key="2">
    <source>
        <dbReference type="Proteomes" id="UP000190018"/>
    </source>
</evidence>
<comment type="caution">
    <text evidence="1">The sequence shown here is derived from an EMBL/GenBank/DDBJ whole genome shotgun (WGS) entry which is preliminary data.</text>
</comment>
<evidence type="ECO:0000313" key="1">
    <source>
        <dbReference type="EMBL" id="OOW60850.1"/>
    </source>
</evidence>
<sequence length="59" mass="6309">MHSDASGVGDSANPFMGLLAAFMSPYAPPWMQRRAFSVPSELSVLRSSAARRQIASSLP</sequence>
<proteinExistence type="predicted"/>